<dbReference type="InterPro" id="IPR012674">
    <property type="entry name" value="Calycin"/>
</dbReference>
<evidence type="ECO:0000313" key="2">
    <source>
        <dbReference type="EMBL" id="KKM78225.1"/>
    </source>
</evidence>
<reference evidence="2" key="1">
    <citation type="journal article" date="2015" name="Nature">
        <title>Complex archaea that bridge the gap between prokaryotes and eukaryotes.</title>
        <authorList>
            <person name="Spang A."/>
            <person name="Saw J.H."/>
            <person name="Jorgensen S.L."/>
            <person name="Zaremba-Niedzwiedzka K."/>
            <person name="Martijn J."/>
            <person name="Lind A.E."/>
            <person name="van Eijk R."/>
            <person name="Schleper C."/>
            <person name="Guy L."/>
            <person name="Ettema T.J."/>
        </authorList>
    </citation>
    <scope>NUCLEOTIDE SEQUENCE</scope>
</reference>
<organism evidence="2">
    <name type="scientific">marine sediment metagenome</name>
    <dbReference type="NCBI Taxonomy" id="412755"/>
    <lineage>
        <taxon>unclassified sequences</taxon>
        <taxon>metagenomes</taxon>
        <taxon>ecological metagenomes</taxon>
    </lineage>
</organism>
<gene>
    <name evidence="2" type="ORF">LCGC14_1362130</name>
</gene>
<dbReference type="Gene3D" id="2.40.128.20">
    <property type="match status" value="1"/>
</dbReference>
<comment type="caution">
    <text evidence="2">The sequence shown here is derived from an EMBL/GenBank/DDBJ whole genome shotgun (WGS) entry which is preliminary data.</text>
</comment>
<accession>A0A0F9MN54</accession>
<evidence type="ECO:0000259" key="1">
    <source>
        <dbReference type="Pfam" id="PF08768"/>
    </source>
</evidence>
<dbReference type="SUPFAM" id="SSF50814">
    <property type="entry name" value="Lipocalins"/>
    <property type="match status" value="1"/>
</dbReference>
<dbReference type="InterPro" id="IPR014878">
    <property type="entry name" value="THAP4-like_heme-bd"/>
</dbReference>
<proteinExistence type="predicted"/>
<feature type="domain" description="THAP4-like heme-binding" evidence="1">
    <location>
        <begin position="19"/>
        <end position="165"/>
    </location>
</feature>
<name>A0A0F9MN54_9ZZZZ</name>
<dbReference type="Pfam" id="PF08768">
    <property type="entry name" value="THAP4_heme-bd"/>
    <property type="match status" value="1"/>
</dbReference>
<sequence length="169" mass="19521">MMLPALLAAQAEKKQDVWEPMKFLVGQWEGKGEGKSGISTVNHDFEFIMKGRYLHMRTKATFEPQEKNPKGEVHEDWGFFSYDGSRKKIVFRQFHIEGFITQYVLEDTSEEGKLVFATEQIENAPPGLKAKLTFRRLDSDGLEVNFELSFPGREFDCYSLNTLKRKSKS</sequence>
<dbReference type="AlphaFoldDB" id="A0A0F9MN54"/>
<protein>
    <recommendedName>
        <fullName evidence="1">THAP4-like heme-binding domain-containing protein</fullName>
    </recommendedName>
</protein>
<dbReference type="EMBL" id="LAZR01008524">
    <property type="protein sequence ID" value="KKM78225.1"/>
    <property type="molecule type" value="Genomic_DNA"/>
</dbReference>